<evidence type="ECO:0000256" key="1">
    <source>
        <dbReference type="PROSITE-ProRule" id="PRU00047"/>
    </source>
</evidence>
<name>A0A6P9EVV5_JUGRE</name>
<dbReference type="PANTHER" id="PTHR42648">
    <property type="entry name" value="TRANSPOSASE, PUTATIVE-RELATED"/>
    <property type="match status" value="1"/>
</dbReference>
<dbReference type="OrthoDB" id="1935113at2759"/>
<dbReference type="Proteomes" id="UP000235220">
    <property type="component" value="Chromosome 1"/>
</dbReference>
<dbReference type="InterPro" id="IPR039537">
    <property type="entry name" value="Retrotran_Ty1/copia-like"/>
</dbReference>
<dbReference type="GO" id="GO:0008270">
    <property type="term" value="F:zinc ion binding"/>
    <property type="evidence" value="ECO:0007669"/>
    <property type="project" value="UniProtKB-KW"/>
</dbReference>
<dbReference type="RefSeq" id="XP_035546707.1">
    <property type="nucleotide sequence ID" value="XM_035690814.1"/>
</dbReference>
<dbReference type="Pfam" id="PF25597">
    <property type="entry name" value="SH3_retrovirus"/>
    <property type="match status" value="1"/>
</dbReference>
<evidence type="ECO:0000313" key="4">
    <source>
        <dbReference type="RefSeq" id="XP_035546707.1"/>
    </source>
</evidence>
<dbReference type="Pfam" id="PF00098">
    <property type="entry name" value="zf-CCHC"/>
    <property type="match status" value="1"/>
</dbReference>
<dbReference type="PROSITE" id="PS50158">
    <property type="entry name" value="ZF_CCHC"/>
    <property type="match status" value="1"/>
</dbReference>
<evidence type="ECO:0000313" key="3">
    <source>
        <dbReference type="Proteomes" id="UP000235220"/>
    </source>
</evidence>
<keyword evidence="1" id="KW-0479">Metal-binding</keyword>
<dbReference type="GO" id="GO:0003676">
    <property type="term" value="F:nucleic acid binding"/>
    <property type="evidence" value="ECO:0007669"/>
    <property type="project" value="InterPro"/>
</dbReference>
<dbReference type="KEGG" id="jre:118348693"/>
<reference evidence="4" key="1">
    <citation type="submission" date="2025-08" db="UniProtKB">
        <authorList>
            <consortium name="RefSeq"/>
        </authorList>
    </citation>
    <scope>IDENTIFICATION</scope>
    <source>
        <tissue evidence="4">Leaves</tissue>
    </source>
</reference>
<proteinExistence type="predicted"/>
<organism evidence="3 4">
    <name type="scientific">Juglans regia</name>
    <name type="common">English walnut</name>
    <dbReference type="NCBI Taxonomy" id="51240"/>
    <lineage>
        <taxon>Eukaryota</taxon>
        <taxon>Viridiplantae</taxon>
        <taxon>Streptophyta</taxon>
        <taxon>Embryophyta</taxon>
        <taxon>Tracheophyta</taxon>
        <taxon>Spermatophyta</taxon>
        <taxon>Magnoliopsida</taxon>
        <taxon>eudicotyledons</taxon>
        <taxon>Gunneridae</taxon>
        <taxon>Pentapetalae</taxon>
        <taxon>rosids</taxon>
        <taxon>fabids</taxon>
        <taxon>Fagales</taxon>
        <taxon>Juglandaceae</taxon>
        <taxon>Juglans</taxon>
    </lineage>
</organism>
<keyword evidence="1" id="KW-0862">Zinc</keyword>
<dbReference type="SUPFAM" id="SSF57756">
    <property type="entry name" value="Retrovirus zinc finger-like domains"/>
    <property type="match status" value="1"/>
</dbReference>
<keyword evidence="3" id="KW-1185">Reference proteome</keyword>
<accession>A0A6P9EVV5</accession>
<dbReference type="InterPro" id="IPR036875">
    <property type="entry name" value="Znf_CCHC_sf"/>
</dbReference>
<dbReference type="AlphaFoldDB" id="A0A6P9EVV5"/>
<gene>
    <name evidence="4" type="primary">LOC118348693</name>
</gene>
<evidence type="ECO:0000259" key="2">
    <source>
        <dbReference type="PROSITE" id="PS50158"/>
    </source>
</evidence>
<dbReference type="Gene3D" id="4.10.60.10">
    <property type="entry name" value="Zinc finger, CCHC-type"/>
    <property type="match status" value="1"/>
</dbReference>
<dbReference type="InterPro" id="IPR057670">
    <property type="entry name" value="SH3_retrovirus"/>
</dbReference>
<protein>
    <submittedName>
        <fullName evidence="4">Uncharacterized protein LOC118348693</fullName>
    </submittedName>
</protein>
<dbReference type="InParanoid" id="A0A6P9EVV5"/>
<dbReference type="GeneID" id="118348693"/>
<dbReference type="InterPro" id="IPR001878">
    <property type="entry name" value="Znf_CCHC"/>
</dbReference>
<dbReference type="PANTHER" id="PTHR42648:SF27">
    <property type="entry name" value="RNA-DIRECTED DNA POLYMERASE"/>
    <property type="match status" value="1"/>
</dbReference>
<feature type="domain" description="CCHC-type" evidence="2">
    <location>
        <begin position="98"/>
        <end position="114"/>
    </location>
</feature>
<sequence length="315" mass="35114">MVAGGGVTAARERREGRGFKLLVEENSGELGAEIGGWWSPADGEVNGLGGDGKCKAFKPKSKQHGRSAGVANILRPRNGKLAKCRRGKCASKDKSKLKCYNCGNVGHFTRECTKAKKGNALLASDYILNRMSSKSVPSTPYELWNNAKLNLEHLRHWGYAGYVHTTSHKYGKLGPRANKYIFKRYSESSKGYVMFGKHPTGRMIEIESRDVTFIESDFSNIGESKNDLILFELQELERVRPSFGEGGELSHPRIVKDNGSDLPPSWSIPLESNSQESQLRRSKQEPFLVVILRLKRNISCVLSVTSMNLLLMKKH</sequence>
<keyword evidence="1" id="KW-0863">Zinc-finger</keyword>
<dbReference type="SMART" id="SM00343">
    <property type="entry name" value="ZnF_C2HC"/>
    <property type="match status" value="1"/>
</dbReference>